<evidence type="ECO:0000313" key="7">
    <source>
        <dbReference type="EMBL" id="SFP69964.1"/>
    </source>
</evidence>
<organism evidence="7 8">
    <name type="scientific">Amycolatopsis rubida</name>
    <dbReference type="NCBI Taxonomy" id="112413"/>
    <lineage>
        <taxon>Bacteria</taxon>
        <taxon>Bacillati</taxon>
        <taxon>Actinomycetota</taxon>
        <taxon>Actinomycetes</taxon>
        <taxon>Pseudonocardiales</taxon>
        <taxon>Pseudonocardiaceae</taxon>
        <taxon>Amycolatopsis</taxon>
    </lineage>
</organism>
<evidence type="ECO:0000256" key="1">
    <source>
        <dbReference type="ARBA" id="ARBA00010062"/>
    </source>
</evidence>
<accession>A0A1I5SGU8</accession>
<feature type="signal peptide" evidence="5">
    <location>
        <begin position="1"/>
        <end position="26"/>
    </location>
</feature>
<feature type="domain" description="Leucine-binding protein" evidence="6">
    <location>
        <begin position="39"/>
        <end position="367"/>
    </location>
</feature>
<dbReference type="Pfam" id="PF13458">
    <property type="entry name" value="Peripla_BP_6"/>
    <property type="match status" value="1"/>
</dbReference>
<evidence type="ECO:0000259" key="6">
    <source>
        <dbReference type="Pfam" id="PF13458"/>
    </source>
</evidence>
<dbReference type="PRINTS" id="PR00337">
    <property type="entry name" value="LEUILEVALBP"/>
</dbReference>
<evidence type="ECO:0000256" key="3">
    <source>
        <dbReference type="ARBA" id="ARBA00022729"/>
    </source>
</evidence>
<sequence>MNRPSIKAGIATVLSCLLAAACGSGAGGAGSTAIPKGSVQLGALLSLSGPVAAIGLTQQKTFTTLVDRLNAAGGIAGHKVDLKIYNDQGDPAVAVSQAGKAVSDHLAGIVYAGTTATKNQAIPIFMKKKMPVVMLEGDDRFADPGHYPYMFSNYPSEGYTAQRLAHYAAKRGDTRIGMLSDGLPFATTMVAGFRKAAGPNGITALGPATYDHAAVDMTAQLRQLKASGAQAIALLSSSGLGHIYDGLRTIGWTPHIYANSTAYSVGYDSLGSLAAETTANCNAPLKPGEQLDPKLREVFQAVSAVTGVTPSLASAVISNDDLLIFKAAIEGTNSVDPDKIRAFVEGMKNVSFTSPSYTYTFSPANHNGYPLDRLGICAMAPLGPFDYPYSVRDAG</sequence>
<dbReference type="InterPro" id="IPR000709">
    <property type="entry name" value="Leu_Ile_Val-bd"/>
</dbReference>
<keyword evidence="2" id="KW-0813">Transport</keyword>
<evidence type="ECO:0000256" key="5">
    <source>
        <dbReference type="SAM" id="SignalP"/>
    </source>
</evidence>
<dbReference type="PANTHER" id="PTHR30483:SF6">
    <property type="entry name" value="PERIPLASMIC BINDING PROTEIN OF ABC TRANSPORTER FOR NATURAL AMINO ACIDS"/>
    <property type="match status" value="1"/>
</dbReference>
<dbReference type="STRING" id="112413.SAMN05421854_106321"/>
<evidence type="ECO:0000256" key="4">
    <source>
        <dbReference type="ARBA" id="ARBA00022970"/>
    </source>
</evidence>
<dbReference type="EMBL" id="FOWC01000006">
    <property type="protein sequence ID" value="SFP69964.1"/>
    <property type="molecule type" value="Genomic_DNA"/>
</dbReference>
<comment type="similarity">
    <text evidence="1">Belongs to the leucine-binding protein family.</text>
</comment>
<evidence type="ECO:0000313" key="8">
    <source>
        <dbReference type="Proteomes" id="UP000199137"/>
    </source>
</evidence>
<proteinExistence type="inferred from homology"/>
<reference evidence="7 8" key="1">
    <citation type="submission" date="2016-10" db="EMBL/GenBank/DDBJ databases">
        <authorList>
            <person name="de Groot N.N."/>
        </authorList>
    </citation>
    <scope>NUCLEOTIDE SEQUENCE [LARGE SCALE GENOMIC DNA]</scope>
    <source>
        <strain evidence="7 8">DSM 44637</strain>
    </source>
</reference>
<dbReference type="OrthoDB" id="4482263at2"/>
<dbReference type="InterPro" id="IPR028082">
    <property type="entry name" value="Peripla_BP_I"/>
</dbReference>
<dbReference type="GO" id="GO:0006865">
    <property type="term" value="P:amino acid transport"/>
    <property type="evidence" value="ECO:0007669"/>
    <property type="project" value="UniProtKB-KW"/>
</dbReference>
<keyword evidence="3 5" id="KW-0732">Signal</keyword>
<dbReference type="SUPFAM" id="SSF53822">
    <property type="entry name" value="Periplasmic binding protein-like I"/>
    <property type="match status" value="1"/>
</dbReference>
<gene>
    <name evidence="7" type="ORF">SAMN05421854_106321</name>
</gene>
<keyword evidence="4" id="KW-0029">Amino-acid transport</keyword>
<dbReference type="InterPro" id="IPR028081">
    <property type="entry name" value="Leu-bd"/>
</dbReference>
<name>A0A1I5SGU8_9PSEU</name>
<dbReference type="AlphaFoldDB" id="A0A1I5SGU8"/>
<dbReference type="RefSeq" id="WP_093574713.1">
    <property type="nucleotide sequence ID" value="NZ_FOWC01000006.1"/>
</dbReference>
<evidence type="ECO:0000256" key="2">
    <source>
        <dbReference type="ARBA" id="ARBA00022448"/>
    </source>
</evidence>
<dbReference type="PANTHER" id="PTHR30483">
    <property type="entry name" value="LEUCINE-SPECIFIC-BINDING PROTEIN"/>
    <property type="match status" value="1"/>
</dbReference>
<dbReference type="PROSITE" id="PS51257">
    <property type="entry name" value="PROKAR_LIPOPROTEIN"/>
    <property type="match status" value="1"/>
</dbReference>
<protein>
    <submittedName>
        <fullName evidence="7">ABC-type branched-chain amino acid transport system, substrate-binding protein</fullName>
    </submittedName>
</protein>
<dbReference type="Gene3D" id="3.40.50.2300">
    <property type="match status" value="2"/>
</dbReference>
<dbReference type="Proteomes" id="UP000199137">
    <property type="component" value="Unassembled WGS sequence"/>
</dbReference>
<feature type="chain" id="PRO_5038676054" evidence="5">
    <location>
        <begin position="27"/>
        <end position="395"/>
    </location>
</feature>
<dbReference type="InterPro" id="IPR051010">
    <property type="entry name" value="BCAA_transport"/>
</dbReference>